<dbReference type="AlphaFoldDB" id="X0XJU9"/>
<dbReference type="EMBL" id="BARS01030735">
    <property type="protein sequence ID" value="GAG25256.1"/>
    <property type="molecule type" value="Genomic_DNA"/>
</dbReference>
<evidence type="ECO:0008006" key="3">
    <source>
        <dbReference type="Google" id="ProtNLM"/>
    </source>
</evidence>
<sequence>MDYMKLLIVQLQNQNPLEPLDNNEMASQLAQFSQLQQLESMNTSFAKVLATTELTYANSLLGKEVTFRPETETGGADITSGIVEQVYNNVDGEIFLRVGNLTLGLKDVISVKNLIQI</sequence>
<dbReference type="InterPro" id="IPR005648">
    <property type="entry name" value="FlgD"/>
</dbReference>
<dbReference type="Pfam" id="PF03963">
    <property type="entry name" value="FlgD"/>
    <property type="match status" value="1"/>
</dbReference>
<gene>
    <name evidence="2" type="ORF">S01H1_47910</name>
</gene>
<name>X0XJU9_9ZZZZ</name>
<evidence type="ECO:0000313" key="2">
    <source>
        <dbReference type="EMBL" id="GAG25256.1"/>
    </source>
</evidence>
<proteinExistence type="predicted"/>
<organism evidence="2">
    <name type="scientific">marine sediment metagenome</name>
    <dbReference type="NCBI Taxonomy" id="412755"/>
    <lineage>
        <taxon>unclassified sequences</taxon>
        <taxon>metagenomes</taxon>
        <taxon>ecological metagenomes</taxon>
    </lineage>
</organism>
<comment type="caution">
    <text evidence="2">The sequence shown here is derived from an EMBL/GenBank/DDBJ whole genome shotgun (WGS) entry which is preliminary data.</text>
</comment>
<evidence type="ECO:0000256" key="1">
    <source>
        <dbReference type="ARBA" id="ARBA00022795"/>
    </source>
</evidence>
<protein>
    <recommendedName>
        <fullName evidence="3">FlgD Tudor-like domain-containing protein</fullName>
    </recommendedName>
</protein>
<accession>X0XJU9</accession>
<dbReference type="GO" id="GO:0044781">
    <property type="term" value="P:bacterial-type flagellum organization"/>
    <property type="evidence" value="ECO:0007669"/>
    <property type="project" value="UniProtKB-KW"/>
</dbReference>
<reference evidence="2" key="1">
    <citation type="journal article" date="2014" name="Front. Microbiol.">
        <title>High frequency of phylogenetically diverse reductive dehalogenase-homologous genes in deep subseafloor sedimentary metagenomes.</title>
        <authorList>
            <person name="Kawai M."/>
            <person name="Futagami T."/>
            <person name="Toyoda A."/>
            <person name="Takaki Y."/>
            <person name="Nishi S."/>
            <person name="Hori S."/>
            <person name="Arai W."/>
            <person name="Tsubouchi T."/>
            <person name="Morono Y."/>
            <person name="Uchiyama I."/>
            <person name="Ito T."/>
            <person name="Fujiyama A."/>
            <person name="Inagaki F."/>
            <person name="Takami H."/>
        </authorList>
    </citation>
    <scope>NUCLEOTIDE SEQUENCE</scope>
    <source>
        <strain evidence="2">Expedition CK06-06</strain>
    </source>
</reference>
<keyword evidence="1" id="KW-1005">Bacterial flagellum biogenesis</keyword>